<dbReference type="AlphaFoldDB" id="A0ABC9WEW7"/>
<accession>A0ABC9WEW7</accession>
<evidence type="ECO:0000313" key="3">
    <source>
        <dbReference type="EMBL" id="GAB0182767.1"/>
    </source>
</evidence>
<dbReference type="CDD" id="cd01650">
    <property type="entry name" value="RT_nLTR_like"/>
    <property type="match status" value="1"/>
</dbReference>
<keyword evidence="4" id="KW-1185">Reference proteome</keyword>
<dbReference type="InterPro" id="IPR043502">
    <property type="entry name" value="DNA/RNA_pol_sf"/>
</dbReference>
<reference evidence="3 4" key="1">
    <citation type="submission" date="2024-06" db="EMBL/GenBank/DDBJ databases">
        <title>The draft genome of Grus japonensis, version 3.</title>
        <authorList>
            <person name="Nabeshima K."/>
            <person name="Suzuki S."/>
            <person name="Onuma M."/>
        </authorList>
    </citation>
    <scope>NUCLEOTIDE SEQUENCE [LARGE SCALE GENOMIC DNA]</scope>
    <source>
        <strain evidence="3 4">451A</strain>
    </source>
</reference>
<dbReference type="PROSITE" id="PS50878">
    <property type="entry name" value="RT_POL"/>
    <property type="match status" value="1"/>
</dbReference>
<feature type="region of interest" description="Disordered" evidence="1">
    <location>
        <begin position="1"/>
        <end position="27"/>
    </location>
</feature>
<protein>
    <submittedName>
        <fullName evidence="3">Mitochondrial enolase superfamily member 1</fullName>
    </submittedName>
</protein>
<dbReference type="InterPro" id="IPR000477">
    <property type="entry name" value="RT_dom"/>
</dbReference>
<sequence length="343" mass="37610">MLSLPLLPPQGEDSSHSSSAPVCPTGDSPPWTSPIWVPSTGYSPSGADCSTGSQVLPANLLWRGLLSPRVYRSCQEPAPAWASHRGSRPPWGIHLLWHGVFHGLQVDISIIFERSWRTGEVSEDWRKANVTPVFKKGRKEDAGNYRPVSLISTPGKGMEELVLGVISKHVEEEEVIGSGQHGFTKGKSCLTNLIAFCDDMTGWVDEGRAVDVVYLNFSKAFDTISHNILIDKLRKCGLDEWTVRWIENWLSGRAQRVVISGTESSWRPVAGGVPQVSVLGLILLNVFIDDLDEGTQCTLSKFADDAKLGGVVNTPEVSPWSSPWAAGESLLWCLEHLLPLLLH</sequence>
<feature type="domain" description="Reverse transcriptase" evidence="2">
    <location>
        <begin position="114"/>
        <end position="343"/>
    </location>
</feature>
<gene>
    <name evidence="3" type="ORF">GRJ2_000742000</name>
</gene>
<dbReference type="Pfam" id="PF00078">
    <property type="entry name" value="RVT_1"/>
    <property type="match status" value="1"/>
</dbReference>
<proteinExistence type="predicted"/>
<dbReference type="PANTHER" id="PTHR33332">
    <property type="entry name" value="REVERSE TRANSCRIPTASE DOMAIN-CONTAINING PROTEIN"/>
    <property type="match status" value="1"/>
</dbReference>
<organism evidence="3 4">
    <name type="scientific">Grus japonensis</name>
    <name type="common">Japanese crane</name>
    <name type="synonym">Red-crowned crane</name>
    <dbReference type="NCBI Taxonomy" id="30415"/>
    <lineage>
        <taxon>Eukaryota</taxon>
        <taxon>Metazoa</taxon>
        <taxon>Chordata</taxon>
        <taxon>Craniata</taxon>
        <taxon>Vertebrata</taxon>
        <taxon>Euteleostomi</taxon>
        <taxon>Archelosauria</taxon>
        <taxon>Archosauria</taxon>
        <taxon>Dinosauria</taxon>
        <taxon>Saurischia</taxon>
        <taxon>Theropoda</taxon>
        <taxon>Coelurosauria</taxon>
        <taxon>Aves</taxon>
        <taxon>Neognathae</taxon>
        <taxon>Neoaves</taxon>
        <taxon>Gruiformes</taxon>
        <taxon>Gruidae</taxon>
        <taxon>Grus</taxon>
    </lineage>
</organism>
<evidence type="ECO:0000259" key="2">
    <source>
        <dbReference type="PROSITE" id="PS50878"/>
    </source>
</evidence>
<comment type="caution">
    <text evidence="3">The sequence shown here is derived from an EMBL/GenBank/DDBJ whole genome shotgun (WGS) entry which is preliminary data.</text>
</comment>
<evidence type="ECO:0000313" key="4">
    <source>
        <dbReference type="Proteomes" id="UP001623348"/>
    </source>
</evidence>
<name>A0ABC9WEW7_GRUJA</name>
<dbReference type="Proteomes" id="UP001623348">
    <property type="component" value="Unassembled WGS sequence"/>
</dbReference>
<evidence type="ECO:0000256" key="1">
    <source>
        <dbReference type="SAM" id="MobiDB-lite"/>
    </source>
</evidence>
<dbReference type="EMBL" id="BAAFJT010000002">
    <property type="protein sequence ID" value="GAB0182767.1"/>
    <property type="molecule type" value="Genomic_DNA"/>
</dbReference>
<dbReference type="SUPFAM" id="SSF56672">
    <property type="entry name" value="DNA/RNA polymerases"/>
    <property type="match status" value="1"/>
</dbReference>